<reference evidence="7 8" key="1">
    <citation type="submission" date="2024-06" db="EMBL/GenBank/DDBJ databases">
        <title>The Natural Products Discovery Center: Release of the First 8490 Sequenced Strains for Exploring Actinobacteria Biosynthetic Diversity.</title>
        <authorList>
            <person name="Kalkreuter E."/>
            <person name="Kautsar S.A."/>
            <person name="Yang D."/>
            <person name="Bader C.D."/>
            <person name="Teijaro C.N."/>
            <person name="Fluegel L."/>
            <person name="Davis C.M."/>
            <person name="Simpson J.R."/>
            <person name="Lauterbach L."/>
            <person name="Steele A.D."/>
            <person name="Gui C."/>
            <person name="Meng S."/>
            <person name="Li G."/>
            <person name="Viehrig K."/>
            <person name="Ye F."/>
            <person name="Su P."/>
            <person name="Kiefer A.F."/>
            <person name="Nichols A."/>
            <person name="Cepeda A.J."/>
            <person name="Yan W."/>
            <person name="Fan B."/>
            <person name="Jiang Y."/>
            <person name="Adhikari A."/>
            <person name="Zheng C.-J."/>
            <person name="Schuster L."/>
            <person name="Cowan T.M."/>
            <person name="Smanski M.J."/>
            <person name="Chevrette M.G."/>
            <person name="De Carvalho L.P.S."/>
            <person name="Shen B."/>
        </authorList>
    </citation>
    <scope>NUCLEOTIDE SEQUENCE [LARGE SCALE GENOMIC DNA]</scope>
    <source>
        <strain evidence="7 8">NPDC077434</strain>
    </source>
</reference>
<dbReference type="InterPro" id="IPR036286">
    <property type="entry name" value="LexA/Signal_pep-like_sf"/>
</dbReference>
<keyword evidence="5" id="KW-1133">Transmembrane helix</keyword>
<dbReference type="Pfam" id="PF10502">
    <property type="entry name" value="Peptidase_S26"/>
    <property type="match status" value="1"/>
</dbReference>
<dbReference type="RefSeq" id="WP_366233180.1">
    <property type="nucleotide sequence ID" value="NZ_JBFBMH010000021.1"/>
</dbReference>
<accession>A0ABV3LJH0</accession>
<dbReference type="PANTHER" id="PTHR43390">
    <property type="entry name" value="SIGNAL PEPTIDASE I"/>
    <property type="match status" value="1"/>
</dbReference>
<comment type="caution">
    <text evidence="7">The sequence shown here is derived from an EMBL/GenBank/DDBJ whole genome shotgun (WGS) entry which is preliminary data.</text>
</comment>
<comment type="similarity">
    <text evidence="2">Belongs to the peptidase S26 family.</text>
</comment>
<gene>
    <name evidence="7" type="ORF">AB0301_13410</name>
</gene>
<feature type="transmembrane region" description="Helical" evidence="5">
    <location>
        <begin position="22"/>
        <end position="41"/>
    </location>
</feature>
<evidence type="ECO:0000313" key="8">
    <source>
        <dbReference type="Proteomes" id="UP001553715"/>
    </source>
</evidence>
<keyword evidence="5" id="KW-0472">Membrane</keyword>
<evidence type="ECO:0000256" key="4">
    <source>
        <dbReference type="ARBA" id="ARBA00022801"/>
    </source>
</evidence>
<keyword evidence="3" id="KW-0645">Protease</keyword>
<evidence type="ECO:0000313" key="7">
    <source>
        <dbReference type="EMBL" id="MEW1976051.1"/>
    </source>
</evidence>
<dbReference type="Gene3D" id="2.10.109.10">
    <property type="entry name" value="Umud Fragment, subunit A"/>
    <property type="match status" value="2"/>
</dbReference>
<dbReference type="InterPro" id="IPR019756">
    <property type="entry name" value="Pept_S26A_signal_pept_1_Ser-AS"/>
</dbReference>
<dbReference type="InterPro" id="IPR000223">
    <property type="entry name" value="Pept_S26A_signal_pept_1"/>
</dbReference>
<evidence type="ECO:0000259" key="6">
    <source>
        <dbReference type="Pfam" id="PF10502"/>
    </source>
</evidence>
<evidence type="ECO:0000256" key="1">
    <source>
        <dbReference type="ARBA" id="ARBA00004401"/>
    </source>
</evidence>
<evidence type="ECO:0000256" key="3">
    <source>
        <dbReference type="ARBA" id="ARBA00022670"/>
    </source>
</evidence>
<dbReference type="EMBL" id="JBFBMH010000021">
    <property type="protein sequence ID" value="MEW1976051.1"/>
    <property type="molecule type" value="Genomic_DNA"/>
</dbReference>
<name>A0ABV3LJH0_9MICO</name>
<dbReference type="CDD" id="cd06530">
    <property type="entry name" value="S26_SPase_I"/>
    <property type="match status" value="1"/>
</dbReference>
<comment type="subcellular location">
    <subcellularLocation>
        <location evidence="1">Cell membrane</location>
        <topology evidence="1">Single-pass type II membrane protein</topology>
    </subcellularLocation>
</comment>
<feature type="domain" description="Peptidase S26" evidence="6">
    <location>
        <begin position="62"/>
        <end position="102"/>
    </location>
</feature>
<sequence length="127" mass="13745">MTTDAPAASVSRPIWRRLVGSTWFHLIAAFVVVGLLLMFVAKPYLVPSASMESTLQPGDRVLVPSASMESTLQPRDRVLVNRLAYVGSEPATGDIIVFDANESWGERAMAASTAIRGHNAPPAEPRR</sequence>
<protein>
    <submittedName>
        <fullName evidence="7">S26 family signal peptidase</fullName>
    </submittedName>
</protein>
<keyword evidence="8" id="KW-1185">Reference proteome</keyword>
<keyword evidence="4" id="KW-0378">Hydrolase</keyword>
<dbReference type="Proteomes" id="UP001553715">
    <property type="component" value="Unassembled WGS sequence"/>
</dbReference>
<dbReference type="PROSITE" id="PS00501">
    <property type="entry name" value="SPASE_I_1"/>
    <property type="match status" value="2"/>
</dbReference>
<evidence type="ECO:0000256" key="5">
    <source>
        <dbReference type="SAM" id="Phobius"/>
    </source>
</evidence>
<dbReference type="SUPFAM" id="SSF51306">
    <property type="entry name" value="LexA/Signal peptidase"/>
    <property type="match status" value="2"/>
</dbReference>
<organism evidence="7 8">
    <name type="scientific">Microbacterium profundi</name>
    <dbReference type="NCBI Taxonomy" id="450380"/>
    <lineage>
        <taxon>Bacteria</taxon>
        <taxon>Bacillati</taxon>
        <taxon>Actinomycetota</taxon>
        <taxon>Actinomycetes</taxon>
        <taxon>Micrococcales</taxon>
        <taxon>Microbacteriaceae</taxon>
        <taxon>Microbacterium</taxon>
    </lineage>
</organism>
<proteinExistence type="inferred from homology"/>
<evidence type="ECO:0000256" key="2">
    <source>
        <dbReference type="ARBA" id="ARBA00009370"/>
    </source>
</evidence>
<dbReference type="PANTHER" id="PTHR43390:SF1">
    <property type="entry name" value="CHLOROPLAST PROCESSING PEPTIDASE"/>
    <property type="match status" value="1"/>
</dbReference>
<keyword evidence="5" id="KW-0812">Transmembrane</keyword>
<dbReference type="InterPro" id="IPR019533">
    <property type="entry name" value="Peptidase_S26"/>
</dbReference>